<dbReference type="Proteomes" id="UP000192582">
    <property type="component" value="Unassembled WGS sequence"/>
</dbReference>
<reference evidence="1 2" key="1">
    <citation type="submission" date="2017-04" db="EMBL/GenBank/DDBJ databases">
        <authorList>
            <person name="Afonso C.L."/>
            <person name="Miller P.J."/>
            <person name="Scott M.A."/>
            <person name="Spackman E."/>
            <person name="Goraichik I."/>
            <person name="Dimitrov K.M."/>
            <person name="Suarez D.L."/>
            <person name="Swayne D.E."/>
        </authorList>
    </citation>
    <scope>NUCLEOTIDE SEQUENCE [LARGE SCALE GENOMIC DNA]</scope>
    <source>
        <strain evidence="1 2">KR-140</strain>
    </source>
</reference>
<dbReference type="EMBL" id="FWWU01000006">
    <property type="protein sequence ID" value="SMB83346.1"/>
    <property type="molecule type" value="Genomic_DNA"/>
</dbReference>
<protein>
    <submittedName>
        <fullName evidence="1">Uncharacterized protein</fullName>
    </submittedName>
</protein>
<organism evidence="1 2">
    <name type="scientific">Deinococcus hopiensis KR-140</name>
    <dbReference type="NCBI Taxonomy" id="695939"/>
    <lineage>
        <taxon>Bacteria</taxon>
        <taxon>Thermotogati</taxon>
        <taxon>Deinococcota</taxon>
        <taxon>Deinococci</taxon>
        <taxon>Deinococcales</taxon>
        <taxon>Deinococcaceae</taxon>
        <taxon>Deinococcus</taxon>
    </lineage>
</organism>
<accession>A0A1W1UQL3</accession>
<evidence type="ECO:0000313" key="2">
    <source>
        <dbReference type="Proteomes" id="UP000192582"/>
    </source>
</evidence>
<proteinExistence type="predicted"/>
<dbReference type="AlphaFoldDB" id="A0A1W1UQL3"/>
<keyword evidence="2" id="KW-1185">Reference proteome</keyword>
<name>A0A1W1UQL3_9DEIO</name>
<gene>
    <name evidence="1" type="ORF">SAMN00790413_04375</name>
</gene>
<sequence length="200" mass="21576">MTFTSDNSHFPFALQLTHGHAAPDLVLFPPSLQPLERAGLAIRLNHGPLEDQLLTVGLVPEAFSGLCTLGYSPSGLSDRILLGECALGMSRGEVHAPAWTAEVSLLPMEPASRVPDAEEDWLWLSITRIQAQGGARPPVLEALRIPLSGWKLMWAIAQLQTSTRVQTAAQIPLRLGHGVATAPSVGTPDGWRRLSNRKLS</sequence>
<evidence type="ECO:0000313" key="1">
    <source>
        <dbReference type="EMBL" id="SMB83346.1"/>
    </source>
</evidence>